<evidence type="ECO:0000256" key="4">
    <source>
        <dbReference type="PROSITE-ProRule" id="PRU00175"/>
    </source>
</evidence>
<reference evidence="6 7" key="1">
    <citation type="submission" date="2024-01" db="EMBL/GenBank/DDBJ databases">
        <title>The genomes of 5 underutilized Papilionoideae crops provide insights into root nodulation and disease resistanc.</title>
        <authorList>
            <person name="Jiang F."/>
        </authorList>
    </citation>
    <scope>NUCLEOTIDE SEQUENCE [LARGE SCALE GENOMIC DNA]</scope>
    <source>
        <strain evidence="6">LVBAO_FW01</strain>
        <tissue evidence="6">Leaves</tissue>
    </source>
</reference>
<dbReference type="SMART" id="SM00184">
    <property type="entry name" value="RING"/>
    <property type="match status" value="1"/>
</dbReference>
<feature type="domain" description="RING-type" evidence="5">
    <location>
        <begin position="61"/>
        <end position="103"/>
    </location>
</feature>
<protein>
    <recommendedName>
        <fullName evidence="5">RING-type domain-containing protein</fullName>
    </recommendedName>
</protein>
<sequence length="138" mass="16655">MLTKHLTLIYSHLKWVLHFLLYYPFFKLHHSHQQQPMNNIGQEFNTSHYEFTSDSEEHEDCAVCLHKIGGEDEIRVLRCHHVFHRACLDRWVGFKNATCPLCREPVTPRRTLTQFGAEVLFFQFCSTRNDYRDTWWLR</sequence>
<comment type="caution">
    <text evidence="6">The sequence shown here is derived from an EMBL/GenBank/DDBJ whole genome shotgun (WGS) entry which is preliminary data.</text>
</comment>
<dbReference type="InterPro" id="IPR001841">
    <property type="entry name" value="Znf_RING"/>
</dbReference>
<dbReference type="InterPro" id="IPR011016">
    <property type="entry name" value="Znf_RING-CH"/>
</dbReference>
<dbReference type="Proteomes" id="UP001367508">
    <property type="component" value="Unassembled WGS sequence"/>
</dbReference>
<accession>A0AAN9K0L8</accession>
<dbReference type="SMART" id="SM00744">
    <property type="entry name" value="RINGv"/>
    <property type="match status" value="1"/>
</dbReference>
<evidence type="ECO:0000256" key="3">
    <source>
        <dbReference type="ARBA" id="ARBA00022833"/>
    </source>
</evidence>
<keyword evidence="3" id="KW-0862">Zinc</keyword>
<dbReference type="InterPro" id="IPR013083">
    <property type="entry name" value="Znf_RING/FYVE/PHD"/>
</dbReference>
<dbReference type="GO" id="GO:0016567">
    <property type="term" value="P:protein ubiquitination"/>
    <property type="evidence" value="ECO:0007669"/>
    <property type="project" value="TreeGrafter"/>
</dbReference>
<dbReference type="AlphaFoldDB" id="A0AAN9K0L8"/>
<dbReference type="SUPFAM" id="SSF57850">
    <property type="entry name" value="RING/U-box"/>
    <property type="match status" value="1"/>
</dbReference>
<evidence type="ECO:0000256" key="1">
    <source>
        <dbReference type="ARBA" id="ARBA00022723"/>
    </source>
</evidence>
<gene>
    <name evidence="6" type="ORF">VNO77_39675</name>
</gene>
<dbReference type="PROSITE" id="PS50089">
    <property type="entry name" value="ZF_RING_2"/>
    <property type="match status" value="1"/>
</dbReference>
<evidence type="ECO:0000256" key="2">
    <source>
        <dbReference type="ARBA" id="ARBA00022771"/>
    </source>
</evidence>
<dbReference type="EMBL" id="JAYMYQ010000010">
    <property type="protein sequence ID" value="KAK7306999.1"/>
    <property type="molecule type" value="Genomic_DNA"/>
</dbReference>
<dbReference type="GO" id="GO:0008270">
    <property type="term" value="F:zinc ion binding"/>
    <property type="evidence" value="ECO:0007669"/>
    <property type="project" value="UniProtKB-KW"/>
</dbReference>
<dbReference type="PANTHER" id="PTHR45969:SF55">
    <property type="entry name" value="OS07G0686300 PROTEIN"/>
    <property type="match status" value="1"/>
</dbReference>
<evidence type="ECO:0000313" key="7">
    <source>
        <dbReference type="Proteomes" id="UP001367508"/>
    </source>
</evidence>
<evidence type="ECO:0000313" key="6">
    <source>
        <dbReference type="EMBL" id="KAK7306999.1"/>
    </source>
</evidence>
<keyword evidence="1" id="KW-0479">Metal-binding</keyword>
<dbReference type="Gene3D" id="3.30.40.10">
    <property type="entry name" value="Zinc/RING finger domain, C3HC4 (zinc finger)"/>
    <property type="match status" value="1"/>
</dbReference>
<keyword evidence="2 4" id="KW-0863">Zinc-finger</keyword>
<proteinExistence type="predicted"/>
<organism evidence="6 7">
    <name type="scientific">Canavalia gladiata</name>
    <name type="common">Sword bean</name>
    <name type="synonym">Dolichos gladiatus</name>
    <dbReference type="NCBI Taxonomy" id="3824"/>
    <lineage>
        <taxon>Eukaryota</taxon>
        <taxon>Viridiplantae</taxon>
        <taxon>Streptophyta</taxon>
        <taxon>Embryophyta</taxon>
        <taxon>Tracheophyta</taxon>
        <taxon>Spermatophyta</taxon>
        <taxon>Magnoliopsida</taxon>
        <taxon>eudicotyledons</taxon>
        <taxon>Gunneridae</taxon>
        <taxon>Pentapetalae</taxon>
        <taxon>rosids</taxon>
        <taxon>fabids</taxon>
        <taxon>Fabales</taxon>
        <taxon>Fabaceae</taxon>
        <taxon>Papilionoideae</taxon>
        <taxon>50 kb inversion clade</taxon>
        <taxon>NPAAA clade</taxon>
        <taxon>indigoferoid/millettioid clade</taxon>
        <taxon>Phaseoleae</taxon>
        <taxon>Canavalia</taxon>
    </lineage>
</organism>
<keyword evidence="7" id="KW-1185">Reference proteome</keyword>
<name>A0AAN9K0L8_CANGL</name>
<evidence type="ECO:0000259" key="5">
    <source>
        <dbReference type="PROSITE" id="PS50089"/>
    </source>
</evidence>
<dbReference type="GO" id="GO:0061630">
    <property type="term" value="F:ubiquitin protein ligase activity"/>
    <property type="evidence" value="ECO:0007669"/>
    <property type="project" value="TreeGrafter"/>
</dbReference>
<dbReference type="PANTHER" id="PTHR45969">
    <property type="entry name" value="RING ZINC FINGER PROTEIN-RELATED"/>
    <property type="match status" value="1"/>
</dbReference>
<dbReference type="Pfam" id="PF13639">
    <property type="entry name" value="zf-RING_2"/>
    <property type="match status" value="1"/>
</dbReference>